<dbReference type="AlphaFoldDB" id="M0L7M3"/>
<keyword evidence="2" id="KW-1185">Reference proteome</keyword>
<evidence type="ECO:0000313" key="1">
    <source>
        <dbReference type="EMBL" id="EMA28474.1"/>
    </source>
</evidence>
<reference evidence="1 2" key="1">
    <citation type="journal article" date="2014" name="PLoS Genet.">
        <title>Phylogenetically driven sequencing of extremely halophilic archaea reveals strategies for static and dynamic osmo-response.</title>
        <authorList>
            <person name="Becker E.A."/>
            <person name="Seitzer P.M."/>
            <person name="Tritt A."/>
            <person name="Larsen D."/>
            <person name="Krusor M."/>
            <person name="Yao A.I."/>
            <person name="Wu D."/>
            <person name="Madern D."/>
            <person name="Eisen J.A."/>
            <person name="Darling A.E."/>
            <person name="Facciotti M.T."/>
        </authorList>
    </citation>
    <scope>NUCLEOTIDE SEQUENCE [LARGE SCALE GENOMIC DNA]</scope>
    <source>
        <strain evidence="1 2">JCM 10879</strain>
    </source>
</reference>
<dbReference type="OrthoDB" id="368960at2157"/>
<feature type="non-terminal residue" evidence="1">
    <location>
        <position position="1"/>
    </location>
</feature>
<dbReference type="STRING" id="1227454.C446_17534"/>
<protein>
    <submittedName>
        <fullName evidence="1">Isoleucyl-tRNA ligase</fullName>
        <ecNumber evidence="1">6.1.1.5</ecNumber>
    </submittedName>
</protein>
<keyword evidence="1" id="KW-0436">Ligase</keyword>
<accession>M0L7M3</accession>
<sequence>DLELDVEERIALELTIDDDRVADLVDEREDLIREEVRADELGGLDVENGERKEWEVEGVSMTIAIEPLAAAEASD</sequence>
<dbReference type="eggNOG" id="arCOG00807">
    <property type="taxonomic scope" value="Archaea"/>
</dbReference>
<evidence type="ECO:0000313" key="2">
    <source>
        <dbReference type="Proteomes" id="UP000011607"/>
    </source>
</evidence>
<organism evidence="1 2">
    <name type="scientific">Halobiforma nitratireducens JCM 10879</name>
    <dbReference type="NCBI Taxonomy" id="1227454"/>
    <lineage>
        <taxon>Archaea</taxon>
        <taxon>Methanobacteriati</taxon>
        <taxon>Methanobacteriota</taxon>
        <taxon>Stenosarchaea group</taxon>
        <taxon>Halobacteria</taxon>
        <taxon>Halobacteriales</taxon>
        <taxon>Natrialbaceae</taxon>
        <taxon>Halobiforma</taxon>
    </lineage>
</organism>
<dbReference type="EC" id="6.1.1.5" evidence="1"/>
<dbReference type="RefSeq" id="WP_006674388.1">
    <property type="nucleotide sequence ID" value="NZ_AOMA01000194.1"/>
</dbReference>
<dbReference type="Proteomes" id="UP000011607">
    <property type="component" value="Unassembled WGS sequence"/>
</dbReference>
<dbReference type="GO" id="GO:0004822">
    <property type="term" value="F:isoleucine-tRNA ligase activity"/>
    <property type="evidence" value="ECO:0007669"/>
    <property type="project" value="UniProtKB-EC"/>
</dbReference>
<proteinExistence type="predicted"/>
<dbReference type="EMBL" id="AOMA01000194">
    <property type="protein sequence ID" value="EMA28474.1"/>
    <property type="molecule type" value="Genomic_DNA"/>
</dbReference>
<gene>
    <name evidence="1" type="primary">ileS</name>
    <name evidence="1" type="ORF">C446_17534</name>
</gene>
<comment type="caution">
    <text evidence="1">The sequence shown here is derived from an EMBL/GenBank/DDBJ whole genome shotgun (WGS) entry which is preliminary data.</text>
</comment>
<name>M0L7M3_9EURY</name>